<evidence type="ECO:0000256" key="5">
    <source>
        <dbReference type="ARBA" id="ARBA00038394"/>
    </source>
</evidence>
<dbReference type="GO" id="GO:0000387">
    <property type="term" value="P:spliceosomal snRNP assembly"/>
    <property type="evidence" value="ECO:0007669"/>
    <property type="project" value="TreeGrafter"/>
</dbReference>
<dbReference type="InterPro" id="IPR001680">
    <property type="entry name" value="WD40_rpt"/>
</dbReference>
<dbReference type="PROSITE" id="PS50082">
    <property type="entry name" value="WD_REPEATS_2"/>
    <property type="match status" value="3"/>
</dbReference>
<feature type="repeat" description="WD" evidence="7">
    <location>
        <begin position="61"/>
        <end position="102"/>
    </location>
</feature>
<protein>
    <recommendedName>
        <fullName evidence="6">Serine-threonine kinase receptor-associated protein</fullName>
    </recommendedName>
</protein>
<evidence type="ECO:0000256" key="6">
    <source>
        <dbReference type="ARBA" id="ARBA00040390"/>
    </source>
</evidence>
<dbReference type="PROSITE" id="PS00678">
    <property type="entry name" value="WD_REPEATS_1"/>
    <property type="match status" value="1"/>
</dbReference>
<accession>A0A7S4MR38</accession>
<dbReference type="SUPFAM" id="SSF50978">
    <property type="entry name" value="WD40 repeat-like"/>
    <property type="match status" value="1"/>
</dbReference>
<dbReference type="InterPro" id="IPR020472">
    <property type="entry name" value="WD40_PAC1"/>
</dbReference>
<dbReference type="SMART" id="SM00320">
    <property type="entry name" value="WD40"/>
    <property type="match status" value="6"/>
</dbReference>
<dbReference type="EMBL" id="HBKP01023188">
    <property type="protein sequence ID" value="CAE2237636.1"/>
    <property type="molecule type" value="Transcribed_RNA"/>
</dbReference>
<dbReference type="PROSITE" id="PS50294">
    <property type="entry name" value="WD_REPEATS_REGION"/>
    <property type="match status" value="3"/>
</dbReference>
<dbReference type="Gene3D" id="2.130.10.10">
    <property type="entry name" value="YVTN repeat-like/Quinoprotein amine dehydrogenase"/>
    <property type="match status" value="1"/>
</dbReference>
<feature type="repeat" description="WD" evidence="7">
    <location>
        <begin position="102"/>
        <end position="143"/>
    </location>
</feature>
<reference evidence="8" key="1">
    <citation type="submission" date="2021-01" db="EMBL/GenBank/DDBJ databases">
        <authorList>
            <person name="Corre E."/>
            <person name="Pelletier E."/>
            <person name="Niang G."/>
            <person name="Scheremetjew M."/>
            <person name="Finn R."/>
            <person name="Kale V."/>
            <person name="Holt S."/>
            <person name="Cochrane G."/>
            <person name="Meng A."/>
            <person name="Brown T."/>
            <person name="Cohen L."/>
        </authorList>
    </citation>
    <scope>NUCLEOTIDE SEQUENCE</scope>
    <source>
        <strain evidence="8">DIVA3 518/3/11/1/6</strain>
    </source>
</reference>
<dbReference type="AlphaFoldDB" id="A0A7S4MR38"/>
<dbReference type="Pfam" id="PF00400">
    <property type="entry name" value="WD40"/>
    <property type="match status" value="3"/>
</dbReference>
<dbReference type="InterPro" id="IPR036322">
    <property type="entry name" value="WD40_repeat_dom_sf"/>
</dbReference>
<dbReference type="GO" id="GO:0003723">
    <property type="term" value="F:RNA binding"/>
    <property type="evidence" value="ECO:0007669"/>
    <property type="project" value="TreeGrafter"/>
</dbReference>
<dbReference type="PRINTS" id="PR00320">
    <property type="entry name" value="GPROTEINBRPT"/>
</dbReference>
<keyword evidence="2" id="KW-0507">mRNA processing</keyword>
<evidence type="ECO:0000256" key="7">
    <source>
        <dbReference type="PROSITE-ProRule" id="PRU00221"/>
    </source>
</evidence>
<feature type="repeat" description="WD" evidence="7">
    <location>
        <begin position="273"/>
        <end position="305"/>
    </location>
</feature>
<keyword evidence="3" id="KW-0677">Repeat</keyword>
<keyword evidence="4" id="KW-0508">mRNA splicing</keyword>
<dbReference type="InterPro" id="IPR015943">
    <property type="entry name" value="WD40/YVTN_repeat-like_dom_sf"/>
</dbReference>
<dbReference type="PANTHER" id="PTHR19877">
    <property type="entry name" value="EUKARYOTIC TRANSLATION INITIATION FACTOR 3 SUBUNIT I"/>
    <property type="match status" value="1"/>
</dbReference>
<evidence type="ECO:0000256" key="3">
    <source>
        <dbReference type="ARBA" id="ARBA00022737"/>
    </source>
</evidence>
<evidence type="ECO:0000313" key="8">
    <source>
        <dbReference type="EMBL" id="CAE2237636.1"/>
    </source>
</evidence>
<organism evidence="8">
    <name type="scientific">Vannella robusta</name>
    <dbReference type="NCBI Taxonomy" id="1487602"/>
    <lineage>
        <taxon>Eukaryota</taxon>
        <taxon>Amoebozoa</taxon>
        <taxon>Discosea</taxon>
        <taxon>Flabellinia</taxon>
        <taxon>Vannellidae</taxon>
        <taxon>Vannella</taxon>
    </lineage>
</organism>
<proteinExistence type="inferred from homology"/>
<evidence type="ECO:0000256" key="2">
    <source>
        <dbReference type="ARBA" id="ARBA00022664"/>
    </source>
</evidence>
<dbReference type="PANTHER" id="PTHR19877:SF13">
    <property type="entry name" value="SERINE-THREONINE KINASE RECEPTOR-ASSOCIATED PROTEIN"/>
    <property type="match status" value="1"/>
</dbReference>
<dbReference type="InterPro" id="IPR019775">
    <property type="entry name" value="WD40_repeat_CS"/>
</dbReference>
<dbReference type="GO" id="GO:0032797">
    <property type="term" value="C:SMN complex"/>
    <property type="evidence" value="ECO:0007669"/>
    <property type="project" value="TreeGrafter"/>
</dbReference>
<comment type="similarity">
    <text evidence="5">Belongs to the WD repeat STRAP family.</text>
</comment>
<gene>
    <name evidence="8" type="ORF">VSP0166_LOCUS16150</name>
</gene>
<keyword evidence="1 7" id="KW-0853">WD repeat</keyword>
<sequence>MSLITRDKNIPLICGGHSRPVCYVEHSHIFKPDDQFYILSTCFDGEAHMRYGKTGDWIGKFSGHKGAIWSARFNRNADLVITASADYSAKLWDATTGEEKANFAHEKMVKDVIFSPNERQMISGGFENMLRVWDIERPDTPVSIMNKQSNPIKHIAWNSLHSDLIITAGVDDNVLRSWDVRGQELVNEYKIESHKNEPITSMSITKDSSFIIITSKSRVSFLNAKKMTPLLEFEVDQDVTCAAMQPAGDKFIVGSSDFSVSVISMSGKKLENHRGHHGPVKWVSYAPDGKTYASGSDDGTVRIWQDKVEPYELWQFPGEASDDTATQADPE</sequence>
<name>A0A7S4MR38_9EUKA</name>
<evidence type="ECO:0000256" key="1">
    <source>
        <dbReference type="ARBA" id="ARBA00022574"/>
    </source>
</evidence>
<evidence type="ECO:0000256" key="4">
    <source>
        <dbReference type="ARBA" id="ARBA00023187"/>
    </source>
</evidence>